<dbReference type="AlphaFoldDB" id="A0A4U7B7Z5"/>
<reference evidence="2 3" key="1">
    <citation type="submission" date="2018-02" db="EMBL/GenBank/DDBJ databases">
        <title>Draft genome sequences of Elsinoe sp., causing black scab on jojoba.</title>
        <authorList>
            <person name="Stodart B."/>
            <person name="Jeffress S."/>
            <person name="Ash G."/>
            <person name="Arun Chinnappa K."/>
        </authorList>
    </citation>
    <scope>NUCLEOTIDE SEQUENCE [LARGE SCALE GENOMIC DNA]</scope>
    <source>
        <strain evidence="2 3">Hillstone_2</strain>
    </source>
</reference>
<gene>
    <name evidence="2" type="ORF">C1H76_1967</name>
</gene>
<name>A0A4U7B7Z5_9PEZI</name>
<evidence type="ECO:0000313" key="3">
    <source>
        <dbReference type="Proteomes" id="UP000308133"/>
    </source>
</evidence>
<proteinExistence type="predicted"/>
<evidence type="ECO:0000256" key="1">
    <source>
        <dbReference type="SAM" id="MobiDB-lite"/>
    </source>
</evidence>
<evidence type="ECO:0000313" key="2">
    <source>
        <dbReference type="EMBL" id="TKX25821.1"/>
    </source>
</evidence>
<dbReference type="EMBL" id="PTQR01000024">
    <property type="protein sequence ID" value="TKX25821.1"/>
    <property type="molecule type" value="Genomic_DNA"/>
</dbReference>
<accession>A0A4U7B7Z5</accession>
<sequence length="71" mass="7746">MALSISLKMSCKPIWTVRFPYKPNVWKNGVRSSLSWRRTSDAGTSFGGAEGHREPVRGSAASGSLSKFVES</sequence>
<protein>
    <submittedName>
        <fullName evidence="2">Uncharacterized protein</fullName>
    </submittedName>
</protein>
<dbReference type="Proteomes" id="UP000308133">
    <property type="component" value="Unassembled WGS sequence"/>
</dbReference>
<comment type="caution">
    <text evidence="2">The sequence shown here is derived from an EMBL/GenBank/DDBJ whole genome shotgun (WGS) entry which is preliminary data.</text>
</comment>
<feature type="region of interest" description="Disordered" evidence="1">
    <location>
        <begin position="43"/>
        <end position="71"/>
    </location>
</feature>
<organism evidence="2 3">
    <name type="scientific">Elsinoe australis</name>
    <dbReference type="NCBI Taxonomy" id="40998"/>
    <lineage>
        <taxon>Eukaryota</taxon>
        <taxon>Fungi</taxon>
        <taxon>Dikarya</taxon>
        <taxon>Ascomycota</taxon>
        <taxon>Pezizomycotina</taxon>
        <taxon>Dothideomycetes</taxon>
        <taxon>Dothideomycetidae</taxon>
        <taxon>Myriangiales</taxon>
        <taxon>Elsinoaceae</taxon>
        <taxon>Elsinoe</taxon>
    </lineage>
</organism>